<feature type="transmembrane region" description="Helical" evidence="1">
    <location>
        <begin position="46"/>
        <end position="65"/>
    </location>
</feature>
<evidence type="ECO:0000256" key="1">
    <source>
        <dbReference type="SAM" id="Phobius"/>
    </source>
</evidence>
<keyword evidence="1" id="KW-1133">Transmembrane helix</keyword>
<proteinExistence type="predicted"/>
<evidence type="ECO:0000313" key="3">
    <source>
        <dbReference type="EMBL" id="KLH96548.1"/>
    </source>
</evidence>
<reference evidence="3 4" key="1">
    <citation type="submission" date="2015-05" db="EMBL/GenBank/DDBJ databases">
        <title>Genome sequencing project for genomic taxonomy and phylogenomics of Bacillus-like bacteria.</title>
        <authorList>
            <person name="Liu B."/>
            <person name="Wang J."/>
            <person name="Zhu Y."/>
            <person name="Liu G."/>
            <person name="Chen Q."/>
            <person name="Chen Z."/>
            <person name="Lan J."/>
            <person name="Che J."/>
            <person name="Ge C."/>
            <person name="Shi H."/>
            <person name="Pan Z."/>
            <person name="Liu X."/>
        </authorList>
    </citation>
    <scope>NUCLEOTIDE SEQUENCE [LARGE SCALE GENOMIC DNA]</scope>
    <source>
        <strain evidence="3 4">DSM 9885</strain>
    </source>
</reference>
<organism evidence="3 4">
    <name type="scientific">Brevibacillus formosus</name>
    <dbReference type="NCBI Taxonomy" id="54913"/>
    <lineage>
        <taxon>Bacteria</taxon>
        <taxon>Bacillati</taxon>
        <taxon>Bacillota</taxon>
        <taxon>Bacilli</taxon>
        <taxon>Bacillales</taxon>
        <taxon>Paenibacillaceae</taxon>
        <taxon>Brevibacillus</taxon>
    </lineage>
</organism>
<evidence type="ECO:0000313" key="5">
    <source>
        <dbReference type="Proteomes" id="UP000319498"/>
    </source>
</evidence>
<keyword evidence="5" id="KW-1185">Reference proteome</keyword>
<evidence type="ECO:0000313" key="4">
    <source>
        <dbReference type="Proteomes" id="UP000035218"/>
    </source>
</evidence>
<dbReference type="OrthoDB" id="2474809at2"/>
<dbReference type="AlphaFoldDB" id="A0A837KGS3"/>
<gene>
    <name evidence="3" type="ORF">AA984_23850</name>
    <name evidence="2" type="ORF">BFO01nite_36990</name>
</gene>
<sequence length="330" mass="37395">MDKNPFNRMQDMLRAKPVPKVDVKHKVMAAIRAKENKEEKVVKKKIGLLVTVGMLVGASSVWAGVEMIQLKNEKGEVIYEVSQHTDQQQQKMLERLSPEERAKLDALKKESQQRSKIVTDIMNGLKPGTTAAIYWVPTKEEEERYKDMKFVKGKHPNVDVVTKPVEYKGWKEMEPLVGEMFTLPAELEGGYPFDYGVINYEDSDKYDVEAMKAEAIKHNKKYIVKEIPASNKFDSASVYYKSQKGNVGVEVRLLEDDSNGMGTNAQNIEKVMVGKNEAVLAKHTFKDGSASQWISWVKNGTKLQYMVDASEEVASKDELIKIAEQINETK</sequence>
<dbReference type="RefSeq" id="WP_047073421.1">
    <property type="nucleotide sequence ID" value="NZ_BJOL01000021.1"/>
</dbReference>
<dbReference type="GeneID" id="87588081"/>
<dbReference type="EMBL" id="BJOL01000021">
    <property type="protein sequence ID" value="GED59567.1"/>
    <property type="molecule type" value="Genomic_DNA"/>
</dbReference>
<comment type="caution">
    <text evidence="3">The sequence shown here is derived from an EMBL/GenBank/DDBJ whole genome shotgun (WGS) entry which is preliminary data.</text>
</comment>
<dbReference type="Proteomes" id="UP000035218">
    <property type="component" value="Unassembled WGS sequence"/>
</dbReference>
<protein>
    <recommendedName>
        <fullName evidence="6">DUF4367 domain-containing protein</fullName>
    </recommendedName>
</protein>
<reference evidence="2 5" key="2">
    <citation type="submission" date="2019-06" db="EMBL/GenBank/DDBJ databases">
        <title>Whole genome shotgun sequence of Brevibacillus formosus NBRC 15716.</title>
        <authorList>
            <person name="Hosoyama A."/>
            <person name="Uohara A."/>
            <person name="Ohji S."/>
            <person name="Ichikawa N."/>
        </authorList>
    </citation>
    <scope>NUCLEOTIDE SEQUENCE [LARGE SCALE GENOMIC DNA]</scope>
    <source>
        <strain evidence="2 5">NBRC 15716</strain>
    </source>
</reference>
<evidence type="ECO:0008006" key="6">
    <source>
        <dbReference type="Google" id="ProtNLM"/>
    </source>
</evidence>
<dbReference type="EMBL" id="LDCN01000009">
    <property type="protein sequence ID" value="KLH96548.1"/>
    <property type="molecule type" value="Genomic_DNA"/>
</dbReference>
<keyword evidence="1" id="KW-0472">Membrane</keyword>
<keyword evidence="1" id="KW-0812">Transmembrane</keyword>
<dbReference type="Proteomes" id="UP000319498">
    <property type="component" value="Unassembled WGS sequence"/>
</dbReference>
<evidence type="ECO:0000313" key="2">
    <source>
        <dbReference type="EMBL" id="GED59567.1"/>
    </source>
</evidence>
<name>A0A837KGS3_9BACL</name>
<accession>A0A837KGS3</accession>